<feature type="region of interest" description="Disordered" evidence="1">
    <location>
        <begin position="88"/>
        <end position="118"/>
    </location>
</feature>
<reference evidence="3" key="1">
    <citation type="journal article" date="2011" name="Genome Biol.">
        <title>Comparative and functional genomics provide insights into the pathogenicity of dermatophytic fungi.</title>
        <authorList>
            <person name="Burmester A."/>
            <person name="Shelest E."/>
            <person name="Gloeckner G."/>
            <person name="Heddergott C."/>
            <person name="Schindler S."/>
            <person name="Staib P."/>
            <person name="Heidel A."/>
            <person name="Felder M."/>
            <person name="Petzold A."/>
            <person name="Szafranski K."/>
            <person name="Feuermann M."/>
            <person name="Pedruzzi I."/>
            <person name="Priebe S."/>
            <person name="Groth M."/>
            <person name="Winkler R."/>
            <person name="Li W."/>
            <person name="Kniemeyer O."/>
            <person name="Schroeckh V."/>
            <person name="Hertweck C."/>
            <person name="Hube B."/>
            <person name="White T.C."/>
            <person name="Platzer M."/>
            <person name="Guthke R."/>
            <person name="Heitman J."/>
            <person name="Woestemeyer J."/>
            <person name="Zipfel P.F."/>
            <person name="Monod M."/>
            <person name="Brakhage A.A."/>
        </authorList>
    </citation>
    <scope>NUCLEOTIDE SEQUENCE [LARGE SCALE GENOMIC DNA]</scope>
    <source>
        <strain evidence="3">ATCC MYA-4681 / CBS 112371</strain>
    </source>
</reference>
<protein>
    <submittedName>
        <fullName evidence="2">Uncharacterized protein</fullName>
    </submittedName>
</protein>
<keyword evidence="3" id="KW-1185">Reference proteome</keyword>
<dbReference type="KEGG" id="abe:ARB_06319"/>
<evidence type="ECO:0000313" key="2">
    <source>
        <dbReference type="EMBL" id="EFE34556.1"/>
    </source>
</evidence>
<dbReference type="GeneID" id="9520920"/>
<dbReference type="RefSeq" id="XP_003015196.1">
    <property type="nucleotide sequence ID" value="XM_003015150.1"/>
</dbReference>
<gene>
    <name evidence="2" type="ORF">ARB_06319</name>
</gene>
<dbReference type="EMBL" id="ABSU01000005">
    <property type="protein sequence ID" value="EFE34556.1"/>
    <property type="molecule type" value="Genomic_DNA"/>
</dbReference>
<evidence type="ECO:0000313" key="3">
    <source>
        <dbReference type="Proteomes" id="UP000008866"/>
    </source>
</evidence>
<organism evidence="2 3">
    <name type="scientific">Arthroderma benhamiae (strain ATCC MYA-4681 / CBS 112371)</name>
    <name type="common">Trichophyton mentagrophytes</name>
    <dbReference type="NCBI Taxonomy" id="663331"/>
    <lineage>
        <taxon>Eukaryota</taxon>
        <taxon>Fungi</taxon>
        <taxon>Dikarya</taxon>
        <taxon>Ascomycota</taxon>
        <taxon>Pezizomycotina</taxon>
        <taxon>Eurotiomycetes</taxon>
        <taxon>Eurotiomycetidae</taxon>
        <taxon>Onygenales</taxon>
        <taxon>Arthrodermataceae</taxon>
        <taxon>Trichophyton</taxon>
    </lineage>
</organism>
<proteinExistence type="predicted"/>
<evidence type="ECO:0000256" key="1">
    <source>
        <dbReference type="SAM" id="MobiDB-lite"/>
    </source>
</evidence>
<name>D4AQ12_ARTBC</name>
<dbReference type="Proteomes" id="UP000008866">
    <property type="component" value="Unassembled WGS sequence"/>
</dbReference>
<dbReference type="AlphaFoldDB" id="D4AQ12"/>
<accession>D4AQ12</accession>
<comment type="caution">
    <text evidence="2">The sequence shown here is derived from an EMBL/GenBank/DDBJ whole genome shotgun (WGS) entry which is preliminary data.</text>
</comment>
<dbReference type="HOGENOM" id="CLU_2072576_0_0_1"/>
<sequence>MTLGCPGLQYHPIEMEQQQSIWSLYPGLFFPLFRHLLAVLPAEMHLLCGVHFDDTVTIRLLPSDLTVTASSCIYRPSSLLSSSFLFFSSPSQSSSSPSSSSFASSSSASSPSTSTSQA</sequence>